<dbReference type="PANTHER" id="PTHR34985:SF1">
    <property type="entry name" value="SLR0554 PROTEIN"/>
    <property type="match status" value="1"/>
</dbReference>
<dbReference type="RefSeq" id="YP_009044876.1">
    <property type="nucleotide sequence ID" value="NC_024388.1"/>
</dbReference>
<dbReference type="GO" id="GO:0004386">
    <property type="term" value="F:helicase activity"/>
    <property type="evidence" value="ECO:0007669"/>
    <property type="project" value="UniProtKB-KW"/>
</dbReference>
<accession>A0A059PAM1</accession>
<protein>
    <submittedName>
        <fullName evidence="2">Putative DNA helicase</fullName>
    </submittedName>
</protein>
<evidence type="ECO:0000313" key="2">
    <source>
        <dbReference type="EMBL" id="AFY98415.1"/>
    </source>
</evidence>
<keyword evidence="3" id="KW-1185">Reference proteome</keyword>
<gene>
    <name evidence="2" type="ORF">phiLN34_05</name>
</gene>
<dbReference type="KEGG" id="vg:19735991"/>
<keyword evidence="2" id="KW-0067">ATP-binding</keyword>
<name>A0A059PAM1_9CAUD</name>
<feature type="domain" description="Virulence-associated protein E-like" evidence="1">
    <location>
        <begin position="144"/>
        <end position="351"/>
    </location>
</feature>
<dbReference type="InterPro" id="IPR027417">
    <property type="entry name" value="P-loop_NTPase"/>
</dbReference>
<dbReference type="GeneID" id="19735991"/>
<keyword evidence="2" id="KW-0547">Nucleotide-binding</keyword>
<dbReference type="SUPFAM" id="SSF52540">
    <property type="entry name" value="P-loop containing nucleoside triphosphate hydrolases"/>
    <property type="match status" value="1"/>
</dbReference>
<dbReference type="PANTHER" id="PTHR34985">
    <property type="entry name" value="SLR0554 PROTEIN"/>
    <property type="match status" value="1"/>
</dbReference>
<dbReference type="Proteomes" id="UP000204240">
    <property type="component" value="Segment"/>
</dbReference>
<keyword evidence="2" id="KW-0347">Helicase</keyword>
<sequence length="437" mass="50477">MNEEELSTLENNMPPEEETPNVIDWGTLEAKKNHDDLLAKLQKTSKGDIKATPYNLSQILHHDDTLRGLFSYNEVSDKIYMSRNLGQYPKGYNIEGVESYINVHISKNYDISYSSASVYEALVNEARNNPFNPAKDYFREAFTAYDGLKRMNRVFIDYLGAEDNKITVKMTRIFFEGLVMKVKNPYIKFDRVLDLVGGQGVGKTWIMYKLAGFGQFYTDSISSFSDKDSLLEMTKNLIINDDEMTITNKTSFEELKSFISKTSISVRKAYARSSRDYPKGFVLVRSTNNHEYLRDKTGNRRFMTMVVDSKKRTKDVSDMTKEDVQQILGEAMHEFGKNEELTQDQLLTQEELNEVQSPSQYITPEEESVREYLDNNPQITFISTRSIIENALDVKNFANNPALGRKIAYYMANMGGWTRLRKKIDNKTIWGYERVDE</sequence>
<evidence type="ECO:0000313" key="3">
    <source>
        <dbReference type="Proteomes" id="UP000204240"/>
    </source>
</evidence>
<dbReference type="Gene3D" id="3.40.50.300">
    <property type="entry name" value="P-loop containing nucleotide triphosphate hydrolases"/>
    <property type="match status" value="1"/>
</dbReference>
<dbReference type="EMBL" id="KC013027">
    <property type="protein sequence ID" value="AFY98415.1"/>
    <property type="molecule type" value="Genomic_DNA"/>
</dbReference>
<dbReference type="InterPro" id="IPR007936">
    <property type="entry name" value="VapE-like_dom"/>
</dbReference>
<proteinExistence type="predicted"/>
<organism evidence="2 3">
    <name type="scientific">Leuconostoc phage LN34</name>
    <dbReference type="NCBI Taxonomy" id="1262519"/>
    <lineage>
        <taxon>Viruses</taxon>
        <taxon>Duplodnaviria</taxon>
        <taxon>Heunggongvirae</taxon>
        <taxon>Uroviricota</taxon>
        <taxon>Caudoviricetes</taxon>
        <taxon>Mccleskeyvirinae</taxon>
        <taxon>Unaquatrovirus</taxon>
        <taxon>Unaquatrovirus LN34</taxon>
    </lineage>
</organism>
<keyword evidence="2" id="KW-0378">Hydrolase</keyword>
<evidence type="ECO:0000259" key="1">
    <source>
        <dbReference type="Pfam" id="PF05272"/>
    </source>
</evidence>
<dbReference type="Pfam" id="PF05272">
    <property type="entry name" value="VapE-like_dom"/>
    <property type="match status" value="1"/>
</dbReference>
<reference evidence="2 3" key="1">
    <citation type="journal article" date="2014" name="Int. J. Food Microbiol.">
        <title>Sequence and comparative analysis of Leuconostoc dairy bacteriophages.</title>
        <authorList>
            <person name="Kot W."/>
            <person name="Hansen L.H."/>
            <person name="Neve H."/>
            <person name="Hammer K."/>
            <person name="Jacobsen S."/>
            <person name="Pedersen P.D."/>
            <person name="Sorensen S.J."/>
            <person name="Heller K.J."/>
            <person name="Vogensen F.K."/>
        </authorList>
    </citation>
    <scope>NUCLEOTIDE SEQUENCE [LARGE SCALE GENOMIC DNA]</scope>
</reference>